<accession>A0A0A9BWH7</accession>
<sequence length="64" mass="7654">MQGTIDSTWTRQVAAWLLLMGPHHVEYFVFFLRNFIYPGGMITSPKILEDFHFFFLRILEDFIV</sequence>
<name>A0A0A9BWH7_ARUDO</name>
<reference evidence="1" key="2">
    <citation type="journal article" date="2015" name="Data Brief">
        <title>Shoot transcriptome of the giant reed, Arundo donax.</title>
        <authorList>
            <person name="Barrero R.A."/>
            <person name="Guerrero F.D."/>
            <person name="Moolhuijzen P."/>
            <person name="Goolsby J.A."/>
            <person name="Tidwell J."/>
            <person name="Bellgard S.E."/>
            <person name="Bellgard M.I."/>
        </authorList>
    </citation>
    <scope>NUCLEOTIDE SEQUENCE</scope>
    <source>
        <tissue evidence="1">Shoot tissue taken approximately 20 cm above the soil surface</tissue>
    </source>
</reference>
<dbReference type="AlphaFoldDB" id="A0A0A9BWH7"/>
<protein>
    <submittedName>
        <fullName evidence="1">Uncharacterized protein</fullName>
    </submittedName>
</protein>
<reference evidence="1" key="1">
    <citation type="submission" date="2014-09" db="EMBL/GenBank/DDBJ databases">
        <authorList>
            <person name="Magalhaes I.L.F."/>
            <person name="Oliveira U."/>
            <person name="Santos F.R."/>
            <person name="Vidigal T.H.D.A."/>
            <person name="Brescovit A.D."/>
            <person name="Santos A.J."/>
        </authorList>
    </citation>
    <scope>NUCLEOTIDE SEQUENCE</scope>
    <source>
        <tissue evidence="1">Shoot tissue taken approximately 20 cm above the soil surface</tissue>
    </source>
</reference>
<evidence type="ECO:0000313" key="1">
    <source>
        <dbReference type="EMBL" id="JAD65530.1"/>
    </source>
</evidence>
<dbReference type="EMBL" id="GBRH01232365">
    <property type="protein sequence ID" value="JAD65530.1"/>
    <property type="molecule type" value="Transcribed_RNA"/>
</dbReference>
<organism evidence="1">
    <name type="scientific">Arundo donax</name>
    <name type="common">Giant reed</name>
    <name type="synonym">Donax arundinaceus</name>
    <dbReference type="NCBI Taxonomy" id="35708"/>
    <lineage>
        <taxon>Eukaryota</taxon>
        <taxon>Viridiplantae</taxon>
        <taxon>Streptophyta</taxon>
        <taxon>Embryophyta</taxon>
        <taxon>Tracheophyta</taxon>
        <taxon>Spermatophyta</taxon>
        <taxon>Magnoliopsida</taxon>
        <taxon>Liliopsida</taxon>
        <taxon>Poales</taxon>
        <taxon>Poaceae</taxon>
        <taxon>PACMAD clade</taxon>
        <taxon>Arundinoideae</taxon>
        <taxon>Arundineae</taxon>
        <taxon>Arundo</taxon>
    </lineage>
</organism>
<proteinExistence type="predicted"/>